<dbReference type="InterPro" id="IPR006543">
    <property type="entry name" value="Histidinol-phos"/>
</dbReference>
<dbReference type="Pfam" id="PF08645">
    <property type="entry name" value="PNK3P"/>
    <property type="match status" value="1"/>
</dbReference>
<dbReference type="GO" id="GO:0016791">
    <property type="term" value="F:phosphatase activity"/>
    <property type="evidence" value="ECO:0007669"/>
    <property type="project" value="InterPro"/>
</dbReference>
<evidence type="ECO:0000256" key="6">
    <source>
        <dbReference type="ARBA" id="ARBA00022723"/>
    </source>
</evidence>
<dbReference type="PANTHER" id="PTHR42891:SF1">
    <property type="entry name" value="D-GLYCERO-BETA-D-MANNO-HEPTOSE-1,7-BISPHOSPHATE 7-PHOSPHATASE"/>
    <property type="match status" value="1"/>
</dbReference>
<keyword evidence="8" id="KW-0119">Carbohydrate metabolism</keyword>
<evidence type="ECO:0000256" key="1">
    <source>
        <dbReference type="ARBA" id="ARBA00001946"/>
    </source>
</evidence>
<dbReference type="SUPFAM" id="SSF53448">
    <property type="entry name" value="Nucleotide-diphospho-sugar transferases"/>
    <property type="match status" value="1"/>
</dbReference>
<evidence type="ECO:0000256" key="5">
    <source>
        <dbReference type="ARBA" id="ARBA00022490"/>
    </source>
</evidence>
<dbReference type="InterPro" id="IPR013954">
    <property type="entry name" value="PNK3P"/>
</dbReference>
<organism evidence="11 12">
    <name type="scientific">Candidatus Daviesbacteria bacterium RIFCSPHIGHO2_02_FULL_36_13</name>
    <dbReference type="NCBI Taxonomy" id="1797768"/>
    <lineage>
        <taxon>Bacteria</taxon>
        <taxon>Candidatus Daviesiibacteriota</taxon>
    </lineage>
</organism>
<keyword evidence="5" id="KW-0963">Cytoplasm</keyword>
<dbReference type="SUPFAM" id="SSF56784">
    <property type="entry name" value="HAD-like"/>
    <property type="match status" value="1"/>
</dbReference>
<comment type="subunit">
    <text evidence="4">Monomer.</text>
</comment>
<reference evidence="11 12" key="1">
    <citation type="journal article" date="2016" name="Nat. Commun.">
        <title>Thousands of microbial genomes shed light on interconnected biogeochemical processes in an aquifer system.</title>
        <authorList>
            <person name="Anantharaman K."/>
            <person name="Brown C.T."/>
            <person name="Hug L.A."/>
            <person name="Sharon I."/>
            <person name="Castelle C.J."/>
            <person name="Probst A.J."/>
            <person name="Thomas B.C."/>
            <person name="Singh A."/>
            <person name="Wilkins M.J."/>
            <person name="Karaoz U."/>
            <person name="Brodie E.L."/>
            <person name="Williams K.H."/>
            <person name="Hubbard S.S."/>
            <person name="Banfield J.F."/>
        </authorList>
    </citation>
    <scope>NUCLEOTIDE SEQUENCE [LARGE SCALE GENOMIC DNA]</scope>
</reference>
<comment type="caution">
    <text evidence="11">The sequence shown here is derived from an EMBL/GenBank/DDBJ whole genome shotgun (WGS) entry which is preliminary data.</text>
</comment>
<comment type="similarity">
    <text evidence="3">Belongs to the GmhB family.</text>
</comment>
<evidence type="ECO:0000259" key="10">
    <source>
        <dbReference type="Pfam" id="PF00483"/>
    </source>
</evidence>
<dbReference type="NCBIfam" id="TIGR01656">
    <property type="entry name" value="Histidinol-ppas"/>
    <property type="match status" value="1"/>
</dbReference>
<protein>
    <recommendedName>
        <fullName evidence="9">D,D-heptose 1,7-bisphosphate phosphatase</fullName>
    </recommendedName>
</protein>
<keyword evidence="7" id="KW-0378">Hydrolase</keyword>
<dbReference type="InterPro" id="IPR004446">
    <property type="entry name" value="Heptose_bisP_phosphatase"/>
</dbReference>
<keyword evidence="6" id="KW-0479">Metal-binding</keyword>
<evidence type="ECO:0000256" key="4">
    <source>
        <dbReference type="ARBA" id="ARBA00011245"/>
    </source>
</evidence>
<dbReference type="Gene3D" id="3.40.50.1000">
    <property type="entry name" value="HAD superfamily/HAD-like"/>
    <property type="match status" value="1"/>
</dbReference>
<evidence type="ECO:0000256" key="7">
    <source>
        <dbReference type="ARBA" id="ARBA00022801"/>
    </source>
</evidence>
<dbReference type="EMBL" id="MFCV01000047">
    <property type="protein sequence ID" value="OGE30487.1"/>
    <property type="molecule type" value="Genomic_DNA"/>
</dbReference>
<comment type="subcellular location">
    <subcellularLocation>
        <location evidence="2">Cytoplasm</location>
    </subcellularLocation>
</comment>
<sequence>MINIKQAVILAGGQGKRLLPFTLKNPKPLVMVNKKPFLEHLINLLKDNGIREVVILTGFLGEKINEYFGDGKKFGIKIKYSQTPFLDENGQENESGLRIKNAEELLNDHFLLMYCDNYWPLQLKKLIDFYNGHPSDVLITAYSNLDKSTRSNLFIDENGYAIKYDSTRSQKDLNGVDIGFFIVNKKVLDFLPKSNSKFETRVLQSLIPKRKLSGYLTNQKYYSIGDMKRVKLTEKFLTPKKVMFLDRDGVINKRPLKADYVKKWEEFEFLPGSIEAIKLLTKSGYKIFIISNQPGIARGAMTKKDLELIHKKMLKVLKSNGGKIEGIYSCLHNWDDGCICRKPKPGLLYFASRDHFVDLTKVIFVGDDTRDKEAGDAAGCKTILIKPEGNLLDIVKDITKS</sequence>
<dbReference type="InterPro" id="IPR029044">
    <property type="entry name" value="Nucleotide-diphossugar_trans"/>
</dbReference>
<dbReference type="CDD" id="cd07503">
    <property type="entry name" value="HAD_HisB-N"/>
    <property type="match status" value="1"/>
</dbReference>
<evidence type="ECO:0000256" key="8">
    <source>
        <dbReference type="ARBA" id="ARBA00023277"/>
    </source>
</evidence>
<evidence type="ECO:0000256" key="9">
    <source>
        <dbReference type="ARBA" id="ARBA00031828"/>
    </source>
</evidence>
<dbReference type="InterPro" id="IPR005835">
    <property type="entry name" value="NTP_transferase_dom"/>
</dbReference>
<comment type="cofactor">
    <cofactor evidence="1">
        <name>Mg(2+)</name>
        <dbReference type="ChEBI" id="CHEBI:18420"/>
    </cofactor>
</comment>
<dbReference type="InterPro" id="IPR023214">
    <property type="entry name" value="HAD_sf"/>
</dbReference>
<name>A0A1F5JPC8_9BACT</name>
<dbReference type="STRING" id="1797768.A3C59_00510"/>
<evidence type="ECO:0000256" key="3">
    <source>
        <dbReference type="ARBA" id="ARBA00005628"/>
    </source>
</evidence>
<evidence type="ECO:0000313" key="12">
    <source>
        <dbReference type="Proteomes" id="UP000176902"/>
    </source>
</evidence>
<dbReference type="PANTHER" id="PTHR42891">
    <property type="entry name" value="D-GLYCERO-BETA-D-MANNO-HEPTOSE-1,7-BISPHOSPHATE 7-PHOSPHATASE"/>
    <property type="match status" value="1"/>
</dbReference>
<dbReference type="NCBIfam" id="TIGR01662">
    <property type="entry name" value="HAD-SF-IIIA"/>
    <property type="match status" value="1"/>
</dbReference>
<dbReference type="GO" id="GO:0005737">
    <property type="term" value="C:cytoplasm"/>
    <property type="evidence" value="ECO:0007669"/>
    <property type="project" value="UniProtKB-SubCell"/>
</dbReference>
<evidence type="ECO:0000256" key="2">
    <source>
        <dbReference type="ARBA" id="ARBA00004496"/>
    </source>
</evidence>
<proteinExistence type="inferred from homology"/>
<dbReference type="InterPro" id="IPR006549">
    <property type="entry name" value="HAD-SF_hydro_IIIA"/>
</dbReference>
<dbReference type="InterPro" id="IPR036412">
    <property type="entry name" value="HAD-like_sf"/>
</dbReference>
<dbReference type="Pfam" id="PF00483">
    <property type="entry name" value="NTP_transferase"/>
    <property type="match status" value="1"/>
</dbReference>
<dbReference type="GO" id="GO:0005975">
    <property type="term" value="P:carbohydrate metabolic process"/>
    <property type="evidence" value="ECO:0007669"/>
    <property type="project" value="InterPro"/>
</dbReference>
<evidence type="ECO:0000313" key="11">
    <source>
        <dbReference type="EMBL" id="OGE30487.1"/>
    </source>
</evidence>
<feature type="domain" description="Nucleotidyl transferase" evidence="10">
    <location>
        <begin position="7"/>
        <end position="220"/>
    </location>
</feature>
<dbReference type="GO" id="GO:0046872">
    <property type="term" value="F:metal ion binding"/>
    <property type="evidence" value="ECO:0007669"/>
    <property type="project" value="UniProtKB-KW"/>
</dbReference>
<dbReference type="Proteomes" id="UP000176902">
    <property type="component" value="Unassembled WGS sequence"/>
</dbReference>
<accession>A0A1F5JPC8</accession>
<dbReference type="Gene3D" id="3.90.550.10">
    <property type="entry name" value="Spore Coat Polysaccharide Biosynthesis Protein SpsA, Chain A"/>
    <property type="match status" value="1"/>
</dbReference>
<dbReference type="AlphaFoldDB" id="A0A1F5JPC8"/>
<gene>
    <name evidence="11" type="ORF">A3C59_00510</name>
</gene>